<feature type="compositionally biased region" description="Polar residues" evidence="2">
    <location>
        <begin position="398"/>
        <end position="432"/>
    </location>
</feature>
<dbReference type="PANTHER" id="PTHR15705">
    <property type="entry name" value="MCG7194, ISOFORM CRA_A"/>
    <property type="match status" value="1"/>
</dbReference>
<feature type="compositionally biased region" description="Gly residues" evidence="2">
    <location>
        <begin position="98"/>
        <end position="108"/>
    </location>
</feature>
<feature type="region of interest" description="Disordered" evidence="2">
    <location>
        <begin position="265"/>
        <end position="462"/>
    </location>
</feature>
<feature type="compositionally biased region" description="Low complexity" evidence="2">
    <location>
        <begin position="341"/>
        <end position="350"/>
    </location>
</feature>
<feature type="compositionally biased region" description="Basic and acidic residues" evidence="2">
    <location>
        <begin position="57"/>
        <end position="69"/>
    </location>
</feature>
<accession>A0A9Q0IQ92</accession>
<comment type="caution">
    <text evidence="4">The sequence shown here is derived from an EMBL/GenBank/DDBJ whole genome shotgun (WGS) entry which is preliminary data.</text>
</comment>
<evidence type="ECO:0000313" key="4">
    <source>
        <dbReference type="EMBL" id="KAJ3606388.1"/>
    </source>
</evidence>
<dbReference type="EMBL" id="JANIIK010000042">
    <property type="protein sequence ID" value="KAJ3606388.1"/>
    <property type="molecule type" value="Genomic_DNA"/>
</dbReference>
<evidence type="ECO:0000256" key="2">
    <source>
        <dbReference type="SAM" id="MobiDB-lite"/>
    </source>
</evidence>
<dbReference type="InterPro" id="IPR027882">
    <property type="entry name" value="SOGA1/2-like_CC"/>
</dbReference>
<protein>
    <recommendedName>
        <fullName evidence="3">SOGA 1/2-like coiled-coil domain-containing protein</fullName>
    </recommendedName>
</protein>
<evidence type="ECO:0000256" key="1">
    <source>
        <dbReference type="ARBA" id="ARBA00023054"/>
    </source>
</evidence>
<proteinExistence type="predicted"/>
<keyword evidence="1" id="KW-0175">Coiled coil</keyword>
<feature type="compositionally biased region" description="Low complexity" evidence="2">
    <location>
        <begin position="307"/>
        <end position="319"/>
    </location>
</feature>
<feature type="compositionally biased region" description="Basic and acidic residues" evidence="2">
    <location>
        <begin position="1"/>
        <end position="24"/>
    </location>
</feature>
<feature type="compositionally biased region" description="Polar residues" evidence="2">
    <location>
        <begin position="279"/>
        <end position="295"/>
    </location>
</feature>
<evidence type="ECO:0000313" key="5">
    <source>
        <dbReference type="Proteomes" id="UP001148018"/>
    </source>
</evidence>
<feature type="compositionally biased region" description="Polar residues" evidence="2">
    <location>
        <begin position="187"/>
        <end position="200"/>
    </location>
</feature>
<dbReference type="AlphaFoldDB" id="A0A9Q0IQ92"/>
<dbReference type="PANTHER" id="PTHR15705:SF1">
    <property type="entry name" value="RIKEN CDNA 9330159F19 GENE"/>
    <property type="match status" value="1"/>
</dbReference>
<feature type="compositionally biased region" description="Basic and acidic residues" evidence="2">
    <location>
        <begin position="152"/>
        <end position="170"/>
    </location>
</feature>
<evidence type="ECO:0000259" key="3">
    <source>
        <dbReference type="Pfam" id="PF14818"/>
    </source>
</evidence>
<feature type="compositionally biased region" description="Basic and acidic residues" evidence="2">
    <location>
        <begin position="234"/>
        <end position="249"/>
    </location>
</feature>
<feature type="region of interest" description="Disordered" evidence="2">
    <location>
        <begin position="90"/>
        <end position="109"/>
    </location>
</feature>
<dbReference type="Proteomes" id="UP001148018">
    <property type="component" value="Unassembled WGS sequence"/>
</dbReference>
<feature type="region of interest" description="Disordered" evidence="2">
    <location>
        <begin position="133"/>
        <end position="251"/>
    </location>
</feature>
<gene>
    <name evidence="4" type="ORF">NHX12_025909</name>
</gene>
<keyword evidence="5" id="KW-1185">Reference proteome</keyword>
<reference evidence="4" key="1">
    <citation type="submission" date="2022-07" db="EMBL/GenBank/DDBJ databases">
        <title>Chromosome-level genome of Muraenolepis orangiensis.</title>
        <authorList>
            <person name="Kim J."/>
        </authorList>
    </citation>
    <scope>NUCLEOTIDE SEQUENCE</scope>
    <source>
        <strain evidence="4">KU_S4_2022</strain>
        <tissue evidence="4">Muscle</tissue>
    </source>
</reference>
<dbReference type="Pfam" id="PF14818">
    <property type="entry name" value="SOGA1-2-like_CC"/>
    <property type="match status" value="1"/>
</dbReference>
<feature type="region of interest" description="Disordered" evidence="2">
    <location>
        <begin position="1"/>
        <end position="27"/>
    </location>
</feature>
<name>A0A9Q0IQ92_9TELE</name>
<feature type="region of interest" description="Disordered" evidence="2">
    <location>
        <begin position="57"/>
        <end position="84"/>
    </location>
</feature>
<dbReference type="OrthoDB" id="8853790at2759"/>
<feature type="domain" description="SOGA 1/2-like coiled-coil" evidence="3">
    <location>
        <begin position="4"/>
        <end position="57"/>
    </location>
</feature>
<sequence>MAAIDLRRGLEHGGRGWGQERTDLADGFDSEMQEWEDQLQDMQKKIEELYNEVQARRGGSDIAEDKPKNGDALQFGLGHRGAKGRQVAVATASKHRGGNGNGSNGGFDCGPAVASEIGDLLQDYLGRGADLKRRNNGARHVHFKDTTGVSHDLPKHRDEAKSRSVIHERSQQQPPSGSVEETENQKNRTSQTRGSPNKENTGAKPPLRQRDPSPSAPPRSTSQLHPGTHADSPALDRKSFGTGLADRKCGSPSVLRKFGAMLHENEGKTLTDGGVVSCPDTSPETPTPKGSTPSELGQERACHGYPAQRRGAQGAQVAGSPKPRPRADSGSESGRRGCAPSRYGQRSQRGQGEGTSGGRGKEDGLIELLDMLDIQHEYGAAPRGGNTPYRQDPPQINPAESSAATHTNSFSRPTRPANQRPPSRWASRTPTARITAPSGPMNRPASPLPHAQSPALKHKSPICYSRHTETAII</sequence>
<organism evidence="4 5">
    <name type="scientific">Muraenolepis orangiensis</name>
    <name type="common">Patagonian moray cod</name>
    <dbReference type="NCBI Taxonomy" id="630683"/>
    <lineage>
        <taxon>Eukaryota</taxon>
        <taxon>Metazoa</taxon>
        <taxon>Chordata</taxon>
        <taxon>Craniata</taxon>
        <taxon>Vertebrata</taxon>
        <taxon>Euteleostomi</taxon>
        <taxon>Actinopterygii</taxon>
        <taxon>Neopterygii</taxon>
        <taxon>Teleostei</taxon>
        <taxon>Neoteleostei</taxon>
        <taxon>Acanthomorphata</taxon>
        <taxon>Zeiogadaria</taxon>
        <taxon>Gadariae</taxon>
        <taxon>Gadiformes</taxon>
        <taxon>Muraenolepidoidei</taxon>
        <taxon>Muraenolepididae</taxon>
        <taxon>Muraenolepis</taxon>
    </lineage>
</organism>
<feature type="compositionally biased region" description="Basic and acidic residues" evidence="2">
    <location>
        <begin position="325"/>
        <end position="335"/>
    </location>
</feature>